<sequence length="435" mass="47181">PCQSEAPITESIFQQYNDQGLIVIANGFDYSPDGPYSCTSWASSFGITYPILDGDADGTIWSLFGQGYIPHNVVLNHNMEVIYTDAGFNQSAVINAIEQALADLPADEDEDGYDDPEDNCPEVYNPDQSDIDGDNAGDACDICDNANIFVIGNVNGDLDQEGLPIIDIVDVLALVDLILLGGDTGLLECAAEAGNVTGDVHVNVIDVIQLVQMILGGENSASMGGGEPAEGTLSVFHTGETDKVILASPDKISGFQFEFPLFVLTPGDLDKVVLPEGWSMNYSINEDHVRVLAYDQSGENSQKKIEFELPGVDIGSFQYTVVSSPKAGEINISFSEFEPGFNEILLPDSPMINSLYPNPFNPVLSVTFSIPFEIETRVAVYNTLGEMVKILYDKNDLKPGHHTFYWNAADQSSGMYFIQIQTPIGTDTKKALLVK</sequence>
<dbReference type="Gene3D" id="2.60.40.4070">
    <property type="match status" value="1"/>
</dbReference>
<dbReference type="Gene3D" id="3.40.30.10">
    <property type="entry name" value="Glutaredoxin"/>
    <property type="match status" value="1"/>
</dbReference>
<accession>A0A382EXS8</accession>
<gene>
    <name evidence="2" type="ORF">METZ01_LOCUS208352</name>
</gene>
<dbReference type="Pfam" id="PF18962">
    <property type="entry name" value="Por_Secre_tail"/>
    <property type="match status" value="1"/>
</dbReference>
<evidence type="ECO:0000259" key="1">
    <source>
        <dbReference type="Pfam" id="PF18962"/>
    </source>
</evidence>
<dbReference type="InterPro" id="IPR036249">
    <property type="entry name" value="Thioredoxin-like_sf"/>
</dbReference>
<organism evidence="2">
    <name type="scientific">marine metagenome</name>
    <dbReference type="NCBI Taxonomy" id="408172"/>
    <lineage>
        <taxon>unclassified sequences</taxon>
        <taxon>metagenomes</taxon>
        <taxon>ecological metagenomes</taxon>
    </lineage>
</organism>
<name>A0A382EXS8_9ZZZZ</name>
<feature type="domain" description="Secretion system C-terminal sorting" evidence="1">
    <location>
        <begin position="355"/>
        <end position="430"/>
    </location>
</feature>
<evidence type="ECO:0000313" key="2">
    <source>
        <dbReference type="EMBL" id="SVB55498.1"/>
    </source>
</evidence>
<reference evidence="2" key="1">
    <citation type="submission" date="2018-05" db="EMBL/GenBank/DDBJ databases">
        <authorList>
            <person name="Lanie J.A."/>
            <person name="Ng W.-L."/>
            <person name="Kazmierczak K.M."/>
            <person name="Andrzejewski T.M."/>
            <person name="Davidsen T.M."/>
            <person name="Wayne K.J."/>
            <person name="Tettelin H."/>
            <person name="Glass J.I."/>
            <person name="Rusch D."/>
            <person name="Podicherti R."/>
            <person name="Tsui H.-C.T."/>
            <person name="Winkler M.E."/>
        </authorList>
    </citation>
    <scope>NUCLEOTIDE SEQUENCE</scope>
</reference>
<protein>
    <recommendedName>
        <fullName evidence="1">Secretion system C-terminal sorting domain-containing protein</fullName>
    </recommendedName>
</protein>
<dbReference type="EMBL" id="UINC01046903">
    <property type="protein sequence ID" value="SVB55498.1"/>
    <property type="molecule type" value="Genomic_DNA"/>
</dbReference>
<dbReference type="AlphaFoldDB" id="A0A382EXS8"/>
<feature type="non-terminal residue" evidence="2">
    <location>
        <position position="1"/>
    </location>
</feature>
<proteinExistence type="predicted"/>
<dbReference type="InterPro" id="IPR026444">
    <property type="entry name" value="Secre_tail"/>
</dbReference>
<dbReference type="NCBIfam" id="TIGR04183">
    <property type="entry name" value="Por_Secre_tail"/>
    <property type="match status" value="1"/>
</dbReference>
<dbReference type="SUPFAM" id="SSF52833">
    <property type="entry name" value="Thioredoxin-like"/>
    <property type="match status" value="1"/>
</dbReference>